<protein>
    <submittedName>
        <fullName evidence="2">Uncharacterized protein</fullName>
    </submittedName>
</protein>
<evidence type="ECO:0000256" key="1">
    <source>
        <dbReference type="PROSITE-ProRule" id="PRU00489"/>
    </source>
</evidence>
<dbReference type="GO" id="GO:0008168">
    <property type="term" value="F:methyltransferase activity"/>
    <property type="evidence" value="ECO:0007669"/>
    <property type="project" value="TreeGrafter"/>
</dbReference>
<comment type="similarity">
    <text evidence="1">Belongs to the MT-A70-like family.</text>
</comment>
<evidence type="ECO:0000313" key="3">
    <source>
        <dbReference type="Proteomes" id="UP000054937"/>
    </source>
</evidence>
<keyword evidence="3" id="KW-1185">Reference proteome</keyword>
<comment type="caution">
    <text evidence="2">The sequence shown here is derived from an EMBL/GenBank/DDBJ whole genome shotgun (WGS) entry which is preliminary data.</text>
</comment>
<accession>A0A0V0R9I6</accession>
<evidence type="ECO:0000313" key="2">
    <source>
        <dbReference type="EMBL" id="KRX11118.1"/>
    </source>
</evidence>
<name>A0A0V0R9I6_PSEPJ</name>
<dbReference type="PANTHER" id="PTHR12829:SF2">
    <property type="entry name" value="N6-ADENOSINE-METHYLTRANSFERASE MT-A70-LIKE"/>
    <property type="match status" value="1"/>
</dbReference>
<dbReference type="Pfam" id="PF05063">
    <property type="entry name" value="MT-A70"/>
    <property type="match status" value="1"/>
</dbReference>
<dbReference type="OMA" id="HENSIQW"/>
<dbReference type="InterPro" id="IPR029063">
    <property type="entry name" value="SAM-dependent_MTases_sf"/>
</dbReference>
<dbReference type="InterPro" id="IPR007757">
    <property type="entry name" value="MT-A70-like"/>
</dbReference>
<organism evidence="2 3">
    <name type="scientific">Pseudocohnilembus persalinus</name>
    <name type="common">Ciliate</name>
    <dbReference type="NCBI Taxonomy" id="266149"/>
    <lineage>
        <taxon>Eukaryota</taxon>
        <taxon>Sar</taxon>
        <taxon>Alveolata</taxon>
        <taxon>Ciliophora</taxon>
        <taxon>Intramacronucleata</taxon>
        <taxon>Oligohymenophorea</taxon>
        <taxon>Scuticociliatia</taxon>
        <taxon>Philasterida</taxon>
        <taxon>Pseudocohnilembidae</taxon>
        <taxon>Pseudocohnilembus</taxon>
    </lineage>
</organism>
<dbReference type="EMBL" id="LDAU01000007">
    <property type="protein sequence ID" value="KRX11118.1"/>
    <property type="molecule type" value="Genomic_DNA"/>
</dbReference>
<dbReference type="SUPFAM" id="SSF53335">
    <property type="entry name" value="S-adenosyl-L-methionine-dependent methyltransferases"/>
    <property type="match status" value="1"/>
</dbReference>
<dbReference type="GO" id="GO:0036396">
    <property type="term" value="C:RNA N6-methyladenosine methyltransferase complex"/>
    <property type="evidence" value="ECO:0007669"/>
    <property type="project" value="TreeGrafter"/>
</dbReference>
<dbReference type="Proteomes" id="UP000054937">
    <property type="component" value="Unassembled WGS sequence"/>
</dbReference>
<reference evidence="2 3" key="1">
    <citation type="journal article" date="2015" name="Sci. Rep.">
        <title>Genome of the facultative scuticociliatosis pathogen Pseudocohnilembus persalinus provides insight into its virulence through horizontal gene transfer.</title>
        <authorList>
            <person name="Xiong J."/>
            <person name="Wang G."/>
            <person name="Cheng J."/>
            <person name="Tian M."/>
            <person name="Pan X."/>
            <person name="Warren A."/>
            <person name="Jiang C."/>
            <person name="Yuan D."/>
            <person name="Miao W."/>
        </authorList>
    </citation>
    <scope>NUCLEOTIDE SEQUENCE [LARGE SCALE GENOMIC DNA]</scope>
    <source>
        <strain evidence="2">36N120E</strain>
    </source>
</reference>
<dbReference type="PANTHER" id="PTHR12829">
    <property type="entry name" value="N6-ADENOSINE-METHYLTRANSFERASE"/>
    <property type="match status" value="1"/>
</dbReference>
<dbReference type="Gene3D" id="3.40.50.150">
    <property type="entry name" value="Vaccinia Virus protein VP39"/>
    <property type="match status" value="1"/>
</dbReference>
<dbReference type="InParanoid" id="A0A0V0R9I6"/>
<dbReference type="PROSITE" id="PS51143">
    <property type="entry name" value="MT_A70"/>
    <property type="match status" value="1"/>
</dbReference>
<dbReference type="OrthoDB" id="10262526at2759"/>
<dbReference type="CDD" id="cd02440">
    <property type="entry name" value="AdoMet_MTases"/>
    <property type="match status" value="1"/>
</dbReference>
<proteinExistence type="inferred from homology"/>
<gene>
    <name evidence="2" type="ORF">PPERSA_05227</name>
</gene>
<dbReference type="AlphaFoldDB" id="A0A0V0R9I6"/>
<dbReference type="GO" id="GO:0005634">
    <property type="term" value="C:nucleus"/>
    <property type="evidence" value="ECO:0007669"/>
    <property type="project" value="TreeGrafter"/>
</dbReference>
<sequence>MNQLQPNFIKGLTQFRDQVGLPNMMPNQAFLPPNMQGQLQNPQIFHNNFNNMNNQAINTNINQGNQNMGSNIQQNAQIKSNLPVQTQNVTPVNNNNNQNNIQSAAQQKIQSIQKLNINADDVVDSKLLVEKYDFLKYPPSNQIEYRSILLEFLISDLFDFPVHEAELHEKITLYFQKIQKNAHYVMNTLQMAPLLQELNEKNALSLEQHCVGTKQMHFILDIYKEKLKQLSKEFFKDRPKIMPTFNKQLLSTDLLNPKPQLMNNNFSNSLISLNLNQNSKLSGQQQTEIESLLSTKIGYQKVISEQTEEISNLVNKQSVEETQALQKFKKAGSSKIDFCNFGTREKCRQLNKLPMCNKSHFRRIIQQHTDESLGNCSYLDTCRHLDHCKFVHYELDLGGLDNGFSMEEEAEQTNHLKPHENSIQWIQCDLRTIDFSCLGKFDVIMADPPWDIHMNLPYDTMKDKEMKGLRFDLLQDDGLLFLWVTGRAMELGRECMAIWGYRQVEELIWVKTNQLQRIIRTGRTGHWLNHSKEHCLVGIKGKPKINTNIDCDIIVSEVRETSRKPDEIYHLINRMFPGGRKIECFGRPHNCTNGWLTLGNQLPGVYIVEEAMQESYQKRYPEVDCTQEQMLKNKEKFENDKELDKIYNSHISVHNPPFKTRN</sequence>